<keyword evidence="4 6" id="KW-0689">Ribosomal protein</keyword>
<protein>
    <submittedName>
        <fullName evidence="6">Ribosomal protein S20</fullName>
    </submittedName>
</protein>
<keyword evidence="2" id="KW-0699">rRNA-binding</keyword>
<comment type="similarity">
    <text evidence="1">Belongs to the bacterial ribosomal protein bS20 family.</text>
</comment>
<evidence type="ECO:0000256" key="4">
    <source>
        <dbReference type="ARBA" id="ARBA00022980"/>
    </source>
</evidence>
<keyword evidence="5" id="KW-0687">Ribonucleoprotein</keyword>
<dbReference type="GO" id="GO:0006412">
    <property type="term" value="P:translation"/>
    <property type="evidence" value="ECO:0007669"/>
    <property type="project" value="InterPro"/>
</dbReference>
<dbReference type="GO" id="GO:0070181">
    <property type="term" value="F:small ribosomal subunit rRNA binding"/>
    <property type="evidence" value="ECO:0007669"/>
    <property type="project" value="TreeGrafter"/>
</dbReference>
<evidence type="ECO:0000256" key="5">
    <source>
        <dbReference type="ARBA" id="ARBA00023274"/>
    </source>
</evidence>
<dbReference type="PANTHER" id="PTHR33398:SF1">
    <property type="entry name" value="SMALL RIBOSOMAL SUBUNIT PROTEIN BS20C"/>
    <property type="match status" value="1"/>
</dbReference>
<gene>
    <name evidence="6" type="primary">rps20</name>
</gene>
<evidence type="ECO:0000256" key="1">
    <source>
        <dbReference type="ARBA" id="ARBA00007634"/>
    </source>
</evidence>
<geneLocation type="plastid" evidence="6"/>
<dbReference type="GO" id="GO:0015935">
    <property type="term" value="C:small ribosomal subunit"/>
    <property type="evidence" value="ECO:0007669"/>
    <property type="project" value="TreeGrafter"/>
</dbReference>
<dbReference type="AlphaFoldDB" id="A0A4D6WZM3"/>
<keyword evidence="3" id="KW-0694">RNA-binding</keyword>
<dbReference type="InterPro" id="IPR002583">
    <property type="entry name" value="Ribosomal_bS20"/>
</dbReference>
<reference evidence="6" key="1">
    <citation type="journal article" date="2019" name="Mol. Phylogenet. Evol.">
        <title>Morphological evolution and classification of the red algal order Ceramiales inferred using plastid phylogenomics.</title>
        <authorList>
            <person name="Diaz-Tapia P."/>
            <person name="Pasella M.M."/>
            <person name="Verbruggen H."/>
            <person name="Maggs C.A."/>
        </authorList>
    </citation>
    <scope>NUCLEOTIDE SEQUENCE</scope>
    <source>
        <strain evidence="6">PD2766_5</strain>
    </source>
</reference>
<dbReference type="InterPro" id="IPR036510">
    <property type="entry name" value="Ribosomal_bS20_sf"/>
</dbReference>
<dbReference type="HAMAP" id="MF_00500">
    <property type="entry name" value="Ribosomal_bS20"/>
    <property type="match status" value="1"/>
</dbReference>
<dbReference type="PANTHER" id="PTHR33398">
    <property type="entry name" value="30S RIBOSOMAL PROTEIN S20"/>
    <property type="match status" value="1"/>
</dbReference>
<dbReference type="Pfam" id="PF01649">
    <property type="entry name" value="Ribosomal_S20p"/>
    <property type="match status" value="1"/>
</dbReference>
<evidence type="ECO:0000256" key="3">
    <source>
        <dbReference type="ARBA" id="ARBA00022884"/>
    </source>
</evidence>
<dbReference type="NCBIfam" id="TIGR00029">
    <property type="entry name" value="S20"/>
    <property type="match status" value="1"/>
</dbReference>
<sequence>MKKNLSALKRDQLSIRNRMRNKVYKKAIKISIKKYVMEMRSSSNNESALLSGYLSIVYKQIDKAVQKGVIHKNKGARKKSHLAKMLYKNS</sequence>
<dbReference type="GO" id="GO:0003735">
    <property type="term" value="F:structural constituent of ribosome"/>
    <property type="evidence" value="ECO:0007669"/>
    <property type="project" value="InterPro"/>
</dbReference>
<accession>A0A4D6WZM3</accession>
<proteinExistence type="inferred from homology"/>
<dbReference type="SUPFAM" id="SSF46992">
    <property type="entry name" value="Ribosomal protein S20"/>
    <property type="match status" value="1"/>
</dbReference>
<evidence type="ECO:0000256" key="2">
    <source>
        <dbReference type="ARBA" id="ARBA00022730"/>
    </source>
</evidence>
<dbReference type="Gene3D" id="1.20.58.110">
    <property type="entry name" value="Ribosomal protein S20"/>
    <property type="match status" value="1"/>
</dbReference>
<dbReference type="EMBL" id="MK814741">
    <property type="protein sequence ID" value="QCI08913.1"/>
    <property type="molecule type" value="Genomic_DNA"/>
</dbReference>
<evidence type="ECO:0000313" key="6">
    <source>
        <dbReference type="EMBL" id="QCI08913.1"/>
    </source>
</evidence>
<organism evidence="6">
    <name type="scientific">Wrangelia sp</name>
    <dbReference type="NCBI Taxonomy" id="2575620"/>
    <lineage>
        <taxon>Eukaryota</taxon>
        <taxon>Rhodophyta</taxon>
        <taxon>Florideophyceae</taxon>
        <taxon>Rhodymeniophycidae</taxon>
        <taxon>Ceramiales</taxon>
        <taxon>Ceramiaceae</taxon>
        <taxon>Wrangelia</taxon>
    </lineage>
</organism>
<name>A0A4D6WZM3_9FLOR</name>
<keyword evidence="6" id="KW-0934">Plastid</keyword>
<reference evidence="6" key="2">
    <citation type="submission" date="2019-04" db="EMBL/GenBank/DDBJ databases">
        <authorList>
            <person name="Pasella M."/>
        </authorList>
    </citation>
    <scope>NUCLEOTIDE SEQUENCE</scope>
    <source>
        <strain evidence="6">PD2766_5</strain>
    </source>
</reference>